<evidence type="ECO:0000256" key="1">
    <source>
        <dbReference type="ARBA" id="ARBA00004141"/>
    </source>
</evidence>
<feature type="transmembrane region" description="Helical" evidence="8">
    <location>
        <begin position="217"/>
        <end position="237"/>
    </location>
</feature>
<dbReference type="AlphaFoldDB" id="A0A1W0W9B6"/>
<accession>A0A1W0W9B6</accession>
<dbReference type="GO" id="GO:0016020">
    <property type="term" value="C:membrane"/>
    <property type="evidence" value="ECO:0007669"/>
    <property type="project" value="UniProtKB-SubCell"/>
</dbReference>
<protein>
    <submittedName>
        <fullName evidence="11">TM2 domain-containing protein 3</fullName>
    </submittedName>
</protein>
<evidence type="ECO:0000256" key="4">
    <source>
        <dbReference type="ARBA" id="ARBA00022729"/>
    </source>
</evidence>
<comment type="caution">
    <text evidence="11">The sequence shown here is derived from an EMBL/GenBank/DDBJ whole genome shotgun (WGS) entry which is preliminary data.</text>
</comment>
<feature type="signal peptide" evidence="9">
    <location>
        <begin position="1"/>
        <end position="32"/>
    </location>
</feature>
<feature type="domain" description="TM2" evidence="10">
    <location>
        <begin position="216"/>
        <end position="263"/>
    </location>
</feature>
<evidence type="ECO:0000256" key="8">
    <source>
        <dbReference type="SAM" id="Phobius"/>
    </source>
</evidence>
<keyword evidence="3 8" id="KW-0812">Transmembrane</keyword>
<evidence type="ECO:0000256" key="2">
    <source>
        <dbReference type="ARBA" id="ARBA00008284"/>
    </source>
</evidence>
<evidence type="ECO:0000313" key="11">
    <source>
        <dbReference type="EMBL" id="OQV11804.1"/>
    </source>
</evidence>
<evidence type="ECO:0000259" key="10">
    <source>
        <dbReference type="Pfam" id="PF05154"/>
    </source>
</evidence>
<feature type="transmembrane region" description="Helical" evidence="8">
    <location>
        <begin position="249"/>
        <end position="271"/>
    </location>
</feature>
<evidence type="ECO:0000313" key="12">
    <source>
        <dbReference type="Proteomes" id="UP000192578"/>
    </source>
</evidence>
<dbReference type="EMBL" id="MTYJ01000161">
    <property type="protein sequence ID" value="OQV11804.1"/>
    <property type="molecule type" value="Genomic_DNA"/>
</dbReference>
<keyword evidence="5 8" id="KW-1133">Transmembrane helix</keyword>
<reference evidence="12" key="1">
    <citation type="submission" date="2017-01" db="EMBL/GenBank/DDBJ databases">
        <title>Comparative genomics of anhydrobiosis in the tardigrade Hypsibius dujardini.</title>
        <authorList>
            <person name="Yoshida Y."/>
            <person name="Koutsovoulos G."/>
            <person name="Laetsch D."/>
            <person name="Stevens L."/>
            <person name="Kumar S."/>
            <person name="Horikawa D."/>
            <person name="Ishino K."/>
            <person name="Komine S."/>
            <person name="Tomita M."/>
            <person name="Blaxter M."/>
            <person name="Arakawa K."/>
        </authorList>
    </citation>
    <scope>NUCLEOTIDE SEQUENCE [LARGE SCALE GENOMIC DNA]</scope>
    <source>
        <strain evidence="12">Z151</strain>
    </source>
</reference>
<evidence type="ECO:0000256" key="9">
    <source>
        <dbReference type="SAM" id="SignalP"/>
    </source>
</evidence>
<feature type="chain" id="PRO_5012461383" evidence="9">
    <location>
        <begin position="33"/>
        <end position="282"/>
    </location>
</feature>
<sequence>MPSWFSHFSWRFSSPITTLFFISLTLIDGASHFSTPSDQASLLGPSKDFKGLAKVPHNEEFMHLARDLLARHFASQQQQSAPGSEIPSLPFAPHCSESGISCQNLSAHCYNCHVKYDIGLGQAPNCTYGDLTTYLCRLKGREVRCQGETAFEFTAPCRFCYQTEITEHTCIAPTNCHVAGLPFNLRHRTNCTVNHDVVCLGHRTFYKMDKCNFSSGYRWSTAMLLSVTVGGFGGDRFYLGHWKEGVGKLFSFGGLGVWTIMDILLIGIGYIRPEDGSLYIDL</sequence>
<keyword evidence="4 9" id="KW-0732">Signal</keyword>
<comment type="similarity">
    <text evidence="2">Belongs to the TM2 family.</text>
</comment>
<proteinExistence type="inferred from homology"/>
<dbReference type="PANTHER" id="PTHR21016:SF7">
    <property type="entry name" value="TM2 DOMAIN-CONTAINING PROTEIN 3"/>
    <property type="match status" value="1"/>
</dbReference>
<comment type="subcellular location">
    <subcellularLocation>
        <location evidence="1">Membrane</location>
        <topology evidence="1">Multi-pass membrane protein</topology>
    </subcellularLocation>
</comment>
<organism evidence="11 12">
    <name type="scientific">Hypsibius exemplaris</name>
    <name type="common">Freshwater tardigrade</name>
    <dbReference type="NCBI Taxonomy" id="2072580"/>
    <lineage>
        <taxon>Eukaryota</taxon>
        <taxon>Metazoa</taxon>
        <taxon>Ecdysozoa</taxon>
        <taxon>Tardigrada</taxon>
        <taxon>Eutardigrada</taxon>
        <taxon>Parachela</taxon>
        <taxon>Hypsibioidea</taxon>
        <taxon>Hypsibiidae</taxon>
        <taxon>Hypsibius</taxon>
    </lineage>
</organism>
<keyword evidence="7" id="KW-0325">Glycoprotein</keyword>
<dbReference type="PANTHER" id="PTHR21016">
    <property type="entry name" value="BETA-AMYLOID BINDING PROTEIN-RELATED"/>
    <property type="match status" value="1"/>
</dbReference>
<dbReference type="Proteomes" id="UP000192578">
    <property type="component" value="Unassembled WGS sequence"/>
</dbReference>
<keyword evidence="6 8" id="KW-0472">Membrane</keyword>
<dbReference type="InterPro" id="IPR050932">
    <property type="entry name" value="TM2D1-3-like"/>
</dbReference>
<name>A0A1W0W9B6_HYPEX</name>
<evidence type="ECO:0000256" key="5">
    <source>
        <dbReference type="ARBA" id="ARBA00022989"/>
    </source>
</evidence>
<evidence type="ECO:0000256" key="3">
    <source>
        <dbReference type="ARBA" id="ARBA00022692"/>
    </source>
</evidence>
<dbReference type="Pfam" id="PF05154">
    <property type="entry name" value="TM2"/>
    <property type="match status" value="1"/>
</dbReference>
<dbReference type="InterPro" id="IPR007829">
    <property type="entry name" value="TM2"/>
</dbReference>
<dbReference type="OrthoDB" id="10257855at2759"/>
<evidence type="ECO:0000256" key="6">
    <source>
        <dbReference type="ARBA" id="ARBA00023136"/>
    </source>
</evidence>
<keyword evidence="12" id="KW-1185">Reference proteome</keyword>
<evidence type="ECO:0000256" key="7">
    <source>
        <dbReference type="ARBA" id="ARBA00023180"/>
    </source>
</evidence>
<gene>
    <name evidence="11" type="ORF">BV898_13929</name>
</gene>